<dbReference type="AlphaFoldDB" id="A0A518BHX9"/>
<feature type="domain" description="4Fe-4S ferredoxin-type" evidence="10">
    <location>
        <begin position="224"/>
        <end position="253"/>
    </location>
</feature>
<evidence type="ECO:0000256" key="5">
    <source>
        <dbReference type="ARBA" id="ARBA00023004"/>
    </source>
</evidence>
<feature type="transmembrane region" description="Helical" evidence="9">
    <location>
        <begin position="135"/>
        <end position="154"/>
    </location>
</feature>
<evidence type="ECO:0000256" key="6">
    <source>
        <dbReference type="ARBA" id="ARBA00023014"/>
    </source>
</evidence>
<dbReference type="PROSITE" id="PS00198">
    <property type="entry name" value="4FE4S_FER_1"/>
    <property type="match status" value="1"/>
</dbReference>
<dbReference type="InterPro" id="IPR011990">
    <property type="entry name" value="TPR-like_helical_dom_sf"/>
</dbReference>
<feature type="transmembrane region" description="Helical" evidence="9">
    <location>
        <begin position="310"/>
        <end position="327"/>
    </location>
</feature>
<dbReference type="InterPro" id="IPR017896">
    <property type="entry name" value="4Fe4S_Fe-S-bd"/>
</dbReference>
<dbReference type="GO" id="GO:0051539">
    <property type="term" value="F:4 iron, 4 sulfur cluster binding"/>
    <property type="evidence" value="ECO:0007669"/>
    <property type="project" value="UniProtKB-KW"/>
</dbReference>
<keyword evidence="12" id="KW-1185">Reference proteome</keyword>
<dbReference type="SMART" id="SM00028">
    <property type="entry name" value="TPR"/>
    <property type="match status" value="2"/>
</dbReference>
<dbReference type="PROSITE" id="PS51379">
    <property type="entry name" value="4FE4S_FER_2"/>
    <property type="match status" value="2"/>
</dbReference>
<dbReference type="Proteomes" id="UP000316921">
    <property type="component" value="Chromosome"/>
</dbReference>
<dbReference type="Pfam" id="PF12801">
    <property type="entry name" value="Fer4_5"/>
    <property type="match status" value="1"/>
</dbReference>
<evidence type="ECO:0000256" key="7">
    <source>
        <dbReference type="PROSITE-ProRule" id="PRU00339"/>
    </source>
</evidence>
<feature type="transmembrane region" description="Helical" evidence="9">
    <location>
        <begin position="181"/>
        <end position="200"/>
    </location>
</feature>
<sequence length="576" mass="62206">MAATPSATARDLPRASEHRAGCGPEAGVPASPRSTRGRWRAAVLVAVHAVIAVRVAHWLATERTLSALEPSEAGHSLAQGVINAGLVFMVLLTLSTLVVGRFFCGWACHLVALQDGAAWLLGRLGLRPRPLRSRLLAWLPAVAALEMFVVPSVLRMVGDGPRPAWQWHLFTDDLWARFPDWPVALATFVVCGFVAVWLLGAKGFCTYACPYGAIFGLADRVAPGRIRVDADACEGCGHCTAVCTSNVVVHREVALFGQVTDPGCMKCMDCVSACPKDALSFGFGSLPPKRPADGRAKPARTFDFSWPEEFLLGSVSLASVWAFRGLYDQVPFLLSLALGGFAGLAAVLGLRLARRVELRFQRSVLVSNGRWTPRGGVAFVASCGFLLLAVHSALVRFSAIEGERLLRTAPGAEPQRTAAIESALVHLERARHLGLLVPKRLHNQLGQAYFGLGREQEAEADLRAAVEADPTMTVAREVLLELLVRQERLAQAAAVLWDQFEAAPPDAAQAAARAPLVVRLVQELPDAVEPRLCIARIQLALGDRDTAITNLERALERFPGEPRLVRLLDEARASEL</sequence>
<feature type="transmembrane region" description="Helical" evidence="9">
    <location>
        <begin position="374"/>
        <end position="394"/>
    </location>
</feature>
<dbReference type="PANTHER" id="PTHR30176:SF3">
    <property type="entry name" value="FERREDOXIN-TYPE PROTEIN NAPH"/>
    <property type="match status" value="1"/>
</dbReference>
<keyword evidence="9" id="KW-0472">Membrane</keyword>
<keyword evidence="1" id="KW-0813">Transport</keyword>
<dbReference type="PANTHER" id="PTHR30176">
    <property type="entry name" value="FERREDOXIN-TYPE PROTEIN NAPH"/>
    <property type="match status" value="1"/>
</dbReference>
<feature type="compositionally biased region" description="Basic and acidic residues" evidence="8">
    <location>
        <begin position="11"/>
        <end position="20"/>
    </location>
</feature>
<dbReference type="Pfam" id="PF13181">
    <property type="entry name" value="TPR_8"/>
    <property type="match status" value="1"/>
</dbReference>
<feature type="region of interest" description="Disordered" evidence="8">
    <location>
        <begin position="1"/>
        <end position="33"/>
    </location>
</feature>
<keyword evidence="6" id="KW-0411">Iron-sulfur</keyword>
<dbReference type="SUPFAM" id="SSF54862">
    <property type="entry name" value="4Fe-4S ferredoxins"/>
    <property type="match status" value="1"/>
</dbReference>
<evidence type="ECO:0000256" key="4">
    <source>
        <dbReference type="ARBA" id="ARBA00022982"/>
    </source>
</evidence>
<dbReference type="Gene3D" id="3.30.70.20">
    <property type="match status" value="1"/>
</dbReference>
<dbReference type="InterPro" id="IPR019734">
    <property type="entry name" value="TPR_rpt"/>
</dbReference>
<evidence type="ECO:0000259" key="10">
    <source>
        <dbReference type="PROSITE" id="PS51379"/>
    </source>
</evidence>
<dbReference type="InterPro" id="IPR051684">
    <property type="entry name" value="Electron_Trans/Redox"/>
</dbReference>
<dbReference type="GO" id="GO:0005886">
    <property type="term" value="C:plasma membrane"/>
    <property type="evidence" value="ECO:0007669"/>
    <property type="project" value="TreeGrafter"/>
</dbReference>
<keyword evidence="9" id="KW-0812">Transmembrane</keyword>
<feature type="transmembrane region" description="Helical" evidence="9">
    <location>
        <begin position="333"/>
        <end position="353"/>
    </location>
</feature>
<dbReference type="RefSeq" id="WP_145064413.1">
    <property type="nucleotide sequence ID" value="NZ_CP036287.1"/>
</dbReference>
<proteinExistence type="predicted"/>
<feature type="transmembrane region" description="Helical" evidence="9">
    <location>
        <begin position="41"/>
        <end position="60"/>
    </location>
</feature>
<name>A0A518BHX9_9BACT</name>
<evidence type="ECO:0000313" key="11">
    <source>
        <dbReference type="EMBL" id="QDU66590.1"/>
    </source>
</evidence>
<protein>
    <submittedName>
        <fullName evidence="11">Electron transport protein YccM</fullName>
    </submittedName>
</protein>
<evidence type="ECO:0000256" key="2">
    <source>
        <dbReference type="ARBA" id="ARBA00022485"/>
    </source>
</evidence>
<evidence type="ECO:0000313" key="12">
    <source>
        <dbReference type="Proteomes" id="UP000316921"/>
    </source>
</evidence>
<evidence type="ECO:0000256" key="3">
    <source>
        <dbReference type="ARBA" id="ARBA00022723"/>
    </source>
</evidence>
<dbReference type="SUPFAM" id="SSF48452">
    <property type="entry name" value="TPR-like"/>
    <property type="match status" value="1"/>
</dbReference>
<keyword evidence="5" id="KW-0408">Iron</keyword>
<feature type="repeat" description="TPR" evidence="7">
    <location>
        <begin position="439"/>
        <end position="472"/>
    </location>
</feature>
<keyword evidence="3" id="KW-0479">Metal-binding</keyword>
<evidence type="ECO:0000256" key="9">
    <source>
        <dbReference type="SAM" id="Phobius"/>
    </source>
</evidence>
<organism evidence="11 12">
    <name type="scientific">Engelhardtia mirabilis</name>
    <dbReference type="NCBI Taxonomy" id="2528011"/>
    <lineage>
        <taxon>Bacteria</taxon>
        <taxon>Pseudomonadati</taxon>
        <taxon>Planctomycetota</taxon>
        <taxon>Planctomycetia</taxon>
        <taxon>Planctomycetia incertae sedis</taxon>
        <taxon>Engelhardtia</taxon>
    </lineage>
</organism>
<keyword evidence="9" id="KW-1133">Transmembrane helix</keyword>
<gene>
    <name evidence="11" type="primary">yccM_2</name>
    <name evidence="11" type="ORF">Pla133_16660</name>
</gene>
<keyword evidence="2" id="KW-0004">4Fe-4S</keyword>
<accession>A0A518BHX9</accession>
<keyword evidence="4" id="KW-0249">Electron transport</keyword>
<dbReference type="Gene3D" id="1.25.40.10">
    <property type="entry name" value="Tetratricopeptide repeat domain"/>
    <property type="match status" value="1"/>
</dbReference>
<dbReference type="EMBL" id="CP036287">
    <property type="protein sequence ID" value="QDU66590.1"/>
    <property type="molecule type" value="Genomic_DNA"/>
</dbReference>
<dbReference type="KEGG" id="pbap:Pla133_16660"/>
<keyword evidence="7" id="KW-0802">TPR repeat</keyword>
<dbReference type="PROSITE" id="PS50005">
    <property type="entry name" value="TPR"/>
    <property type="match status" value="1"/>
</dbReference>
<evidence type="ECO:0000256" key="8">
    <source>
        <dbReference type="SAM" id="MobiDB-lite"/>
    </source>
</evidence>
<evidence type="ECO:0000256" key="1">
    <source>
        <dbReference type="ARBA" id="ARBA00022448"/>
    </source>
</evidence>
<feature type="transmembrane region" description="Helical" evidence="9">
    <location>
        <begin position="80"/>
        <end position="104"/>
    </location>
</feature>
<dbReference type="GO" id="GO:0046872">
    <property type="term" value="F:metal ion binding"/>
    <property type="evidence" value="ECO:0007669"/>
    <property type="project" value="UniProtKB-KW"/>
</dbReference>
<feature type="domain" description="4Fe-4S ferredoxin-type" evidence="10">
    <location>
        <begin position="256"/>
        <end position="284"/>
    </location>
</feature>
<dbReference type="InterPro" id="IPR017900">
    <property type="entry name" value="4Fe4S_Fe_S_CS"/>
</dbReference>
<dbReference type="Pfam" id="PF13237">
    <property type="entry name" value="Fer4_10"/>
    <property type="match status" value="1"/>
</dbReference>
<reference evidence="11 12" key="1">
    <citation type="submission" date="2019-02" db="EMBL/GenBank/DDBJ databases">
        <title>Deep-cultivation of Planctomycetes and their phenomic and genomic characterization uncovers novel biology.</title>
        <authorList>
            <person name="Wiegand S."/>
            <person name="Jogler M."/>
            <person name="Boedeker C."/>
            <person name="Pinto D."/>
            <person name="Vollmers J."/>
            <person name="Rivas-Marin E."/>
            <person name="Kohn T."/>
            <person name="Peeters S.H."/>
            <person name="Heuer A."/>
            <person name="Rast P."/>
            <person name="Oberbeckmann S."/>
            <person name="Bunk B."/>
            <person name="Jeske O."/>
            <person name="Meyerdierks A."/>
            <person name="Storesund J.E."/>
            <person name="Kallscheuer N."/>
            <person name="Luecker S."/>
            <person name="Lage O.M."/>
            <person name="Pohl T."/>
            <person name="Merkel B.J."/>
            <person name="Hornburger P."/>
            <person name="Mueller R.-W."/>
            <person name="Bruemmer F."/>
            <person name="Labrenz M."/>
            <person name="Spormann A.M."/>
            <person name="Op den Camp H."/>
            <person name="Overmann J."/>
            <person name="Amann R."/>
            <person name="Jetten M.S.M."/>
            <person name="Mascher T."/>
            <person name="Medema M.H."/>
            <person name="Devos D.P."/>
            <person name="Kaster A.-K."/>
            <person name="Ovreas L."/>
            <person name="Rohde M."/>
            <person name="Galperin M.Y."/>
            <person name="Jogler C."/>
        </authorList>
    </citation>
    <scope>NUCLEOTIDE SEQUENCE [LARGE SCALE GENOMIC DNA]</scope>
    <source>
        <strain evidence="11 12">Pla133</strain>
    </source>
</reference>